<evidence type="ECO:0000313" key="11">
    <source>
        <dbReference type="Proteomes" id="UP001497383"/>
    </source>
</evidence>
<evidence type="ECO:0000256" key="3">
    <source>
        <dbReference type="ARBA" id="ARBA00022448"/>
    </source>
</evidence>
<evidence type="ECO:0000256" key="9">
    <source>
        <dbReference type="SAM" id="MobiDB-lite"/>
    </source>
</evidence>
<feature type="compositionally biased region" description="Low complexity" evidence="9">
    <location>
        <begin position="97"/>
        <end position="106"/>
    </location>
</feature>
<dbReference type="RefSeq" id="XP_066828444.1">
    <property type="nucleotide sequence ID" value="XM_066971402.1"/>
</dbReference>
<organism evidence="10 11">
    <name type="scientific">Lodderomyces beijingensis</name>
    <dbReference type="NCBI Taxonomy" id="1775926"/>
    <lineage>
        <taxon>Eukaryota</taxon>
        <taxon>Fungi</taxon>
        <taxon>Dikarya</taxon>
        <taxon>Ascomycota</taxon>
        <taxon>Saccharomycotina</taxon>
        <taxon>Pichiomycetes</taxon>
        <taxon>Debaryomycetaceae</taxon>
        <taxon>Candida/Lodderomyces clade</taxon>
        <taxon>Lodderomyces</taxon>
    </lineage>
</organism>
<dbReference type="InterPro" id="IPR024882">
    <property type="entry name" value="NUP58/p45/49"/>
</dbReference>
<gene>
    <name evidence="10" type="ORF">LODBEIA_P15060</name>
</gene>
<keyword evidence="8" id="KW-0539">Nucleus</keyword>
<evidence type="ECO:0008006" key="12">
    <source>
        <dbReference type="Google" id="ProtNLM"/>
    </source>
</evidence>
<evidence type="ECO:0000256" key="6">
    <source>
        <dbReference type="ARBA" id="ARBA00023010"/>
    </source>
</evidence>
<feature type="region of interest" description="Disordered" evidence="9">
    <location>
        <begin position="46"/>
        <end position="145"/>
    </location>
</feature>
<comment type="subcellular location">
    <subcellularLocation>
        <location evidence="2">Nucleus membrane</location>
        <topology evidence="2">Peripheral membrane protein</topology>
        <orientation evidence="2">Nucleoplasmic side</orientation>
    </subcellularLocation>
    <subcellularLocation>
        <location evidence="1">Nucleus</location>
        <location evidence="1">Nuclear pore complex</location>
    </subcellularLocation>
</comment>
<evidence type="ECO:0000256" key="4">
    <source>
        <dbReference type="ARBA" id="ARBA00022816"/>
    </source>
</evidence>
<feature type="compositionally biased region" description="Gly residues" evidence="9">
    <location>
        <begin position="211"/>
        <end position="224"/>
    </location>
</feature>
<keyword evidence="3" id="KW-0813">Transport</keyword>
<keyword evidence="4" id="KW-0509">mRNA transport</keyword>
<dbReference type="GeneID" id="92206702"/>
<dbReference type="Pfam" id="PF13634">
    <property type="entry name" value="Nucleoporin_FG"/>
    <property type="match status" value="3"/>
</dbReference>
<keyword evidence="5" id="KW-0653">Protein transport</keyword>
<sequence>MFGQTSKPSTGFGGFGSSNSSTGGGLFGAKPAAGGAAGELFGQPAQQQNASGGLFGSKPSTGMFGQSSTGATSGAGGGLFGSNTQQQQPSQGAGLFGNQQTQQPGSTTGGLFGQQQQPSTSGGGLFGGAQASKPATGNLFGSSNTGGTTSGGGLFGGGASGTGATSGTSGGGLFGSKPSAPSGGLFGASTAQPSGGLFGGNTSTTTNASQPGGGLFGSNTGGLFGNKPATSEGLFGQPQFQQQHQQQQHHPQSQQQPQLSAMTRVGDLPPEIKNELQQLDTYISTQHLIATTLNSDMPKHNELIETIPKDISYLQNKLLSTKQALKFDSNQLQSLKDMNNEITDDINNILQLIIQLSTPGTKLSSSYQLNEFFIKKIKKYYEVTQLYEETIRELEVVLDGLERSCNEGFGNLANIVQVIKTQYALFMDLCEQMAQLHIEVKRL</sequence>
<keyword evidence="11" id="KW-1185">Reference proteome</keyword>
<dbReference type="PANTHER" id="PTHR13437">
    <property type="entry name" value="NUCLEOPORIN P58/P45 NUCLEOPORIN-LIKE PROTEIN 1"/>
    <property type="match status" value="1"/>
</dbReference>
<keyword evidence="7" id="KW-0906">Nuclear pore complex</keyword>
<keyword evidence="6" id="KW-0811">Translocation</keyword>
<name>A0ABP0ZIK6_9ASCO</name>
<evidence type="ECO:0000256" key="2">
    <source>
        <dbReference type="ARBA" id="ARBA00004620"/>
    </source>
</evidence>
<evidence type="ECO:0000256" key="5">
    <source>
        <dbReference type="ARBA" id="ARBA00022927"/>
    </source>
</evidence>
<dbReference type="EMBL" id="OZ022406">
    <property type="protein sequence ID" value="CAK9437056.1"/>
    <property type="molecule type" value="Genomic_DNA"/>
</dbReference>
<dbReference type="Proteomes" id="UP001497383">
    <property type="component" value="Chromosome 2"/>
</dbReference>
<reference evidence="10 11" key="1">
    <citation type="submission" date="2024-03" db="EMBL/GenBank/DDBJ databases">
        <authorList>
            <person name="Brejova B."/>
        </authorList>
    </citation>
    <scope>NUCLEOTIDE SEQUENCE [LARGE SCALE GENOMIC DNA]</scope>
    <source>
        <strain evidence="10 11">CBS 14171</strain>
    </source>
</reference>
<evidence type="ECO:0000256" key="7">
    <source>
        <dbReference type="ARBA" id="ARBA00023132"/>
    </source>
</evidence>
<dbReference type="InterPro" id="IPR025574">
    <property type="entry name" value="Nucleoporin_FG_rpt"/>
</dbReference>
<dbReference type="Gene3D" id="6.10.140.1350">
    <property type="match status" value="1"/>
</dbReference>
<proteinExistence type="predicted"/>
<evidence type="ECO:0000256" key="1">
    <source>
        <dbReference type="ARBA" id="ARBA00004567"/>
    </source>
</evidence>
<dbReference type="PANTHER" id="PTHR13437:SF2">
    <property type="entry name" value="NUCLEOPORIN P58_P45"/>
    <property type="match status" value="1"/>
</dbReference>
<feature type="compositionally biased region" description="Low complexity" evidence="9">
    <location>
        <begin position="136"/>
        <end position="145"/>
    </location>
</feature>
<feature type="region of interest" description="Disordered" evidence="9">
    <location>
        <begin position="162"/>
        <end position="260"/>
    </location>
</feature>
<evidence type="ECO:0000256" key="8">
    <source>
        <dbReference type="ARBA" id="ARBA00023242"/>
    </source>
</evidence>
<protein>
    <recommendedName>
        <fullName evidence="12">Nucleoporin Nup54 alpha-helical domain-containing protein</fullName>
    </recommendedName>
</protein>
<feature type="compositionally biased region" description="Polar residues" evidence="9">
    <location>
        <begin position="200"/>
        <end position="210"/>
    </location>
</feature>
<evidence type="ECO:0000313" key="10">
    <source>
        <dbReference type="EMBL" id="CAK9437056.1"/>
    </source>
</evidence>
<accession>A0ABP0ZIK6</accession>
<feature type="compositionally biased region" description="Low complexity" evidence="9">
    <location>
        <begin position="237"/>
        <end position="258"/>
    </location>
</feature>